<sequence>MSGDILFLAHRIPYPPNKGDKIRAYHLLKALSSHYRVHVGAFIDDPEDWQHAEALQQMVDGQVKLMPIRPTLAKLASLRGLLTGEALSLPFYRNRMMQRWVDRLLKAGQVSAVVGFSSPVAQYVMGKEIPLVMDLVDVDSDKWLQYAQQRTGLMRRLYQREGHRLATFEAAVVERSRASYLVSDAEAAHLQELFPALAQHIHSFSNGVDFAFYTDDGDLPNPFESTGHQQLVFTGMMDYWPNIQAVVWFAQEILPRVQKRHPQVHFTIVGGRPPPQVQQLAENPGVTVTGRVADVRPYLAHAALAVAPMRTARGIQNKVLEAMAMAKAVVATPLAMEGIHPCQGLAQWVAEDADGLAAHMITLLDAPQRATEAGQLGRACVEQHYDWSGNLQPILDELAEVVG</sequence>
<organism evidence="1">
    <name type="scientific">Magnetococcus massalia (strain MO-1)</name>
    <dbReference type="NCBI Taxonomy" id="451514"/>
    <lineage>
        <taxon>Bacteria</taxon>
        <taxon>Pseudomonadati</taxon>
        <taxon>Pseudomonadota</taxon>
        <taxon>Magnetococcia</taxon>
        <taxon>Magnetococcales</taxon>
        <taxon>Magnetococcaceae</taxon>
        <taxon>Magnetococcus</taxon>
    </lineage>
</organism>
<dbReference type="AlphaFoldDB" id="A0A1S7LME6"/>
<dbReference type="NCBIfam" id="TIGR03087">
    <property type="entry name" value="stp1"/>
    <property type="match status" value="1"/>
</dbReference>
<dbReference type="EMBL" id="LO017727">
    <property type="protein sequence ID" value="CRH08075.1"/>
    <property type="molecule type" value="Genomic_DNA"/>
</dbReference>
<accession>A0A1S7LME6</accession>
<dbReference type="GO" id="GO:0016757">
    <property type="term" value="F:glycosyltransferase activity"/>
    <property type="evidence" value="ECO:0007669"/>
    <property type="project" value="UniProtKB-KW"/>
</dbReference>
<proteinExistence type="predicted"/>
<dbReference type="Gene3D" id="3.40.50.2000">
    <property type="entry name" value="Glycogen Phosphorylase B"/>
    <property type="match status" value="2"/>
</dbReference>
<dbReference type="SUPFAM" id="SSF53756">
    <property type="entry name" value="UDP-Glycosyltransferase/glycogen phosphorylase"/>
    <property type="match status" value="1"/>
</dbReference>
<evidence type="ECO:0000313" key="1">
    <source>
        <dbReference type="EMBL" id="CRH08075.1"/>
    </source>
</evidence>
<dbReference type="CDD" id="cd03801">
    <property type="entry name" value="GT4_PimA-like"/>
    <property type="match status" value="1"/>
</dbReference>
<gene>
    <name evidence="1" type="ORF">MAGMO_3947</name>
</gene>
<protein>
    <submittedName>
        <fullName evidence="1">Putative GT4: distantly related to phosphatidylinositol a-mannosyltransferase</fullName>
    </submittedName>
</protein>
<dbReference type="InterPro" id="IPR017521">
    <property type="entry name" value="Sugar_tfrase_PEP-CTERM_Stp1"/>
</dbReference>
<keyword evidence="1" id="KW-0328">Glycosyltransferase</keyword>
<dbReference type="PANTHER" id="PTHR12526:SF600">
    <property type="entry name" value="GLYCOSYL TRANSFERASE GROUP 1"/>
    <property type="match status" value="1"/>
</dbReference>
<reference evidence="1" key="1">
    <citation type="submission" date="2015-04" db="EMBL/GenBank/DDBJ databases">
        <authorList>
            <person name="Syromyatnikov M.Y."/>
            <person name="Popov V.N."/>
        </authorList>
    </citation>
    <scope>NUCLEOTIDE SEQUENCE</scope>
    <source>
        <strain evidence="1">MO-1</strain>
    </source>
</reference>
<dbReference type="PANTHER" id="PTHR12526">
    <property type="entry name" value="GLYCOSYLTRANSFERASE"/>
    <property type="match status" value="1"/>
</dbReference>
<dbReference type="Pfam" id="PF13692">
    <property type="entry name" value="Glyco_trans_1_4"/>
    <property type="match status" value="1"/>
</dbReference>
<name>A0A1S7LME6_MAGMO</name>
<keyword evidence="1" id="KW-0808">Transferase</keyword>